<feature type="compositionally biased region" description="Polar residues" evidence="7">
    <location>
        <begin position="697"/>
        <end position="706"/>
    </location>
</feature>
<dbReference type="AlphaFoldDB" id="J3PFV5"/>
<dbReference type="InterPro" id="IPR008256">
    <property type="entry name" value="Peptidase_S1B"/>
</dbReference>
<keyword evidence="3" id="KW-0732">Signal</keyword>
<dbReference type="PANTHER" id="PTHR15462">
    <property type="entry name" value="SERINE PROTEASE"/>
    <property type="match status" value="1"/>
</dbReference>
<evidence type="ECO:0000256" key="4">
    <source>
        <dbReference type="ARBA" id="ARBA00022801"/>
    </source>
</evidence>
<reference evidence="10" key="1">
    <citation type="submission" date="2010-07" db="EMBL/GenBank/DDBJ databases">
        <title>The genome sequence of Gaeumannomyces graminis var. tritici strain R3-111a-1.</title>
        <authorList>
            <consortium name="The Broad Institute Genome Sequencing Platform"/>
            <person name="Ma L.-J."/>
            <person name="Dead R."/>
            <person name="Young S."/>
            <person name="Zeng Q."/>
            <person name="Koehrsen M."/>
            <person name="Alvarado L."/>
            <person name="Berlin A."/>
            <person name="Chapman S.B."/>
            <person name="Chen Z."/>
            <person name="Freedman E."/>
            <person name="Gellesch M."/>
            <person name="Goldberg J."/>
            <person name="Griggs A."/>
            <person name="Gujja S."/>
            <person name="Heilman E.R."/>
            <person name="Heiman D."/>
            <person name="Hepburn T."/>
            <person name="Howarth C."/>
            <person name="Jen D."/>
            <person name="Larson L."/>
            <person name="Mehta T."/>
            <person name="Neiman D."/>
            <person name="Pearson M."/>
            <person name="Roberts A."/>
            <person name="Saif S."/>
            <person name="Shea T."/>
            <person name="Shenoy N."/>
            <person name="Sisk P."/>
            <person name="Stolte C."/>
            <person name="Sykes S."/>
            <person name="Walk T."/>
            <person name="White J."/>
            <person name="Yandava C."/>
            <person name="Haas B."/>
            <person name="Nusbaum C."/>
            <person name="Birren B."/>
        </authorList>
    </citation>
    <scope>NUCLEOTIDE SEQUENCE [LARGE SCALE GENOMIC DNA]</scope>
    <source>
        <strain evidence="10">R3-111a-1</strain>
    </source>
</reference>
<dbReference type="STRING" id="644352.J3PFV5"/>
<gene>
    <name evidence="9" type="primary">20352838</name>
    <name evidence="8" type="ORF">GGTG_12380</name>
</gene>
<evidence type="ECO:0000256" key="7">
    <source>
        <dbReference type="SAM" id="MobiDB-lite"/>
    </source>
</evidence>
<dbReference type="PRINTS" id="PR00839">
    <property type="entry name" value="V8PROTEASE"/>
</dbReference>
<evidence type="ECO:0000313" key="10">
    <source>
        <dbReference type="Proteomes" id="UP000006039"/>
    </source>
</evidence>
<dbReference type="GO" id="GO:0006508">
    <property type="term" value="P:proteolysis"/>
    <property type="evidence" value="ECO:0007669"/>
    <property type="project" value="UniProtKB-KW"/>
</dbReference>
<dbReference type="OrthoDB" id="3693942at2759"/>
<dbReference type="VEuPathDB" id="FungiDB:GGTG_12380"/>
<dbReference type="Pfam" id="PF13365">
    <property type="entry name" value="Trypsin_2"/>
    <property type="match status" value="1"/>
</dbReference>
<evidence type="ECO:0000313" key="8">
    <source>
        <dbReference type="EMBL" id="EJT70207.1"/>
    </source>
</evidence>
<reference evidence="8" key="3">
    <citation type="submission" date="2010-09" db="EMBL/GenBank/DDBJ databases">
        <title>Annotation of Gaeumannomyces graminis var. tritici R3-111a-1.</title>
        <authorList>
            <consortium name="The Broad Institute Genome Sequencing Platform"/>
            <person name="Ma L.-J."/>
            <person name="Dead R."/>
            <person name="Young S.K."/>
            <person name="Zeng Q."/>
            <person name="Gargeya S."/>
            <person name="Fitzgerald M."/>
            <person name="Haas B."/>
            <person name="Abouelleil A."/>
            <person name="Alvarado L."/>
            <person name="Arachchi H.M."/>
            <person name="Berlin A."/>
            <person name="Brown A."/>
            <person name="Chapman S.B."/>
            <person name="Chen Z."/>
            <person name="Dunbar C."/>
            <person name="Freedman E."/>
            <person name="Gearin G."/>
            <person name="Gellesch M."/>
            <person name="Goldberg J."/>
            <person name="Griggs A."/>
            <person name="Gujja S."/>
            <person name="Heiman D."/>
            <person name="Howarth C."/>
            <person name="Larson L."/>
            <person name="Lui A."/>
            <person name="MacDonald P.J.P."/>
            <person name="Mehta T."/>
            <person name="Montmayeur A."/>
            <person name="Murphy C."/>
            <person name="Neiman D."/>
            <person name="Pearson M."/>
            <person name="Priest M."/>
            <person name="Roberts A."/>
            <person name="Saif S."/>
            <person name="Shea T."/>
            <person name="Shenoy N."/>
            <person name="Sisk P."/>
            <person name="Stolte C."/>
            <person name="Sykes S."/>
            <person name="Yandava C."/>
            <person name="Wortman J."/>
            <person name="Nusbaum C."/>
            <person name="Birren B."/>
        </authorList>
    </citation>
    <scope>NUCLEOTIDE SEQUENCE</scope>
    <source>
        <strain evidence="8">R3-111a-1</strain>
    </source>
</reference>
<dbReference type="GeneID" id="20352838"/>
<evidence type="ECO:0000313" key="9">
    <source>
        <dbReference type="EnsemblFungi" id="EJT70207"/>
    </source>
</evidence>
<dbReference type="Gene3D" id="2.40.10.10">
    <property type="entry name" value="Trypsin-like serine proteases"/>
    <property type="match status" value="2"/>
</dbReference>
<dbReference type="EC" id="3.4.21.-" evidence="6"/>
<evidence type="ECO:0000256" key="3">
    <source>
        <dbReference type="ARBA" id="ARBA00022729"/>
    </source>
</evidence>
<dbReference type="eggNOG" id="ENOG502SN2K">
    <property type="taxonomic scope" value="Eukaryota"/>
</dbReference>
<dbReference type="GO" id="GO:0008236">
    <property type="term" value="F:serine-type peptidase activity"/>
    <property type="evidence" value="ECO:0007669"/>
    <property type="project" value="UniProtKB-KW"/>
</dbReference>
<feature type="region of interest" description="Disordered" evidence="7">
    <location>
        <begin position="697"/>
        <end position="747"/>
    </location>
</feature>
<keyword evidence="2 6" id="KW-0645">Protease</keyword>
<proteinExistence type="inferred from homology"/>
<dbReference type="InterPro" id="IPR043504">
    <property type="entry name" value="Peptidase_S1_PA_chymotrypsin"/>
</dbReference>
<protein>
    <recommendedName>
        <fullName evidence="6">Serine protease</fullName>
        <ecNumber evidence="6">3.4.21.-</ecNumber>
    </recommendedName>
</protein>
<dbReference type="InterPro" id="IPR050966">
    <property type="entry name" value="Glutamyl_endopeptidase"/>
</dbReference>
<dbReference type="InterPro" id="IPR009003">
    <property type="entry name" value="Peptidase_S1_PA"/>
</dbReference>
<name>J3PFV5_GAET3</name>
<reference evidence="9" key="4">
    <citation type="journal article" date="2015" name="G3 (Bethesda)">
        <title>Genome sequences of three phytopathogenic species of the Magnaporthaceae family of fungi.</title>
        <authorList>
            <person name="Okagaki L.H."/>
            <person name="Nunes C.C."/>
            <person name="Sailsbery J."/>
            <person name="Clay B."/>
            <person name="Brown D."/>
            <person name="John T."/>
            <person name="Oh Y."/>
            <person name="Young N."/>
            <person name="Fitzgerald M."/>
            <person name="Haas B.J."/>
            <person name="Zeng Q."/>
            <person name="Young S."/>
            <person name="Adiconis X."/>
            <person name="Fan L."/>
            <person name="Levin J.Z."/>
            <person name="Mitchell T.K."/>
            <person name="Okubara P.A."/>
            <person name="Farman M.L."/>
            <person name="Kohn L.M."/>
            <person name="Birren B."/>
            <person name="Ma L.-J."/>
            <person name="Dean R.A."/>
        </authorList>
    </citation>
    <scope>NUCLEOTIDE SEQUENCE</scope>
    <source>
        <strain evidence="9">R3-111a-1</strain>
    </source>
</reference>
<dbReference type="HOGENOM" id="CLU_025889_0_0_1"/>
<reference evidence="9" key="5">
    <citation type="submission" date="2018-04" db="UniProtKB">
        <authorList>
            <consortium name="EnsemblFungi"/>
        </authorList>
    </citation>
    <scope>IDENTIFICATION</scope>
    <source>
        <strain evidence="9">R3-111a-1</strain>
    </source>
</reference>
<keyword evidence="5 6" id="KW-0720">Serine protease</keyword>
<evidence type="ECO:0000256" key="2">
    <source>
        <dbReference type="ARBA" id="ARBA00022670"/>
    </source>
</evidence>
<evidence type="ECO:0000256" key="1">
    <source>
        <dbReference type="ARBA" id="ARBA00008764"/>
    </source>
</evidence>
<dbReference type="RefSeq" id="XP_009228541.1">
    <property type="nucleotide sequence ID" value="XM_009230277.1"/>
</dbReference>
<keyword evidence="4 6" id="KW-0378">Hydrolase</keyword>
<feature type="compositionally biased region" description="Basic and acidic residues" evidence="7">
    <location>
        <begin position="717"/>
        <end position="732"/>
    </location>
</feature>
<dbReference type="PANTHER" id="PTHR15462:SF8">
    <property type="entry name" value="SERINE PROTEASE"/>
    <property type="match status" value="1"/>
</dbReference>
<dbReference type="EMBL" id="GL385402">
    <property type="protein sequence ID" value="EJT70207.1"/>
    <property type="molecule type" value="Genomic_DNA"/>
</dbReference>
<comment type="similarity">
    <text evidence="1 6">Belongs to the peptidase S1B family.</text>
</comment>
<accession>J3PFV5</accession>
<organism evidence="8">
    <name type="scientific">Gaeumannomyces tritici (strain R3-111a-1)</name>
    <name type="common">Wheat and barley take-all root rot fungus</name>
    <name type="synonym">Gaeumannomyces graminis var. tritici</name>
    <dbReference type="NCBI Taxonomy" id="644352"/>
    <lineage>
        <taxon>Eukaryota</taxon>
        <taxon>Fungi</taxon>
        <taxon>Dikarya</taxon>
        <taxon>Ascomycota</taxon>
        <taxon>Pezizomycotina</taxon>
        <taxon>Sordariomycetes</taxon>
        <taxon>Sordariomycetidae</taxon>
        <taxon>Magnaporthales</taxon>
        <taxon>Magnaporthaceae</taxon>
        <taxon>Gaeumannomyces</taxon>
    </lineage>
</organism>
<sequence>MAQDQAAFWSLSTAAAAESMLVPRHSNYSAEHGNGPSTESIIGVDGRMKVYHQDYQDGGPFRSVVKIQARFGKVWMMASGWLIEPNLVITAGHVIYDWSQNLGQTDEVRCYIGYHGRASIPTSSDDNSKVPSPVQCRVGAKVVTTAQWVTNNDERTRTKDVAFIQLDKPFIGNLNLFKYVNTTPVSGNEVILGVVGYPGDKSLGSEGGAEMYEQFLPTDYNIATNKNHMIEYQISTFGGQSGAPIISREDGLVIGTHCYGGGGPDGNSGNAIGGKYGNNYNSFIDVFSRQIAASKGKFVLVPLKTAAPNGNGGNGSNGNHNGESYLSGGDGTESIFDIIGSIAGVASSVLPIAGSMLGGPVGGAIGSLAGSILGSLTGGAESMEDDSLSGPASNAAPDRAVLAEAALQTVMALQGSPQADYIIDHIKQTCQDSVPDVDKLADSLSPILTKHVAQMTVRAMNQNNVITHPPTEAVEDRRPLKVSSTESGMSDFKGKALYECLITPTIPVAGEEGFIDGLGSLISKGIQIAKPIATQVAKSAIEKYGPKVISAIVGKIGGAESTVDDGDMLNKGAVKILLNRAFVADASLQALSSLSKSDLQKLKLDPQVAEEHGLHEEGVWDFFKTAAQTIGPLALQAGKVLAPIVLGAVKDKIVGGKSESAVGGTSGGGRSGQHLSVRDRLGNARKRSMPRLNSVFNQVSEPGSHTEQAEEYSGSGGDRHSYSRARSIDRNPDGLLRSQTPPPLVYE</sequence>
<evidence type="ECO:0000256" key="6">
    <source>
        <dbReference type="RuleBase" id="RU004296"/>
    </source>
</evidence>
<dbReference type="EnsemblFungi" id="EJT70207">
    <property type="protein sequence ID" value="EJT70207"/>
    <property type="gene ID" value="GGTG_12380"/>
</dbReference>
<evidence type="ECO:0000256" key="5">
    <source>
        <dbReference type="ARBA" id="ARBA00022825"/>
    </source>
</evidence>
<dbReference type="SUPFAM" id="SSF50494">
    <property type="entry name" value="Trypsin-like serine proteases"/>
    <property type="match status" value="1"/>
</dbReference>
<dbReference type="Proteomes" id="UP000006039">
    <property type="component" value="Unassembled WGS sequence"/>
</dbReference>
<reference evidence="8" key="2">
    <citation type="submission" date="2010-07" db="EMBL/GenBank/DDBJ databases">
        <authorList>
            <consortium name="The Broad Institute Genome Sequencing Platform"/>
            <consortium name="Broad Institute Genome Sequencing Center for Infectious Disease"/>
            <person name="Ma L.-J."/>
            <person name="Dead R."/>
            <person name="Young S."/>
            <person name="Zeng Q."/>
            <person name="Koehrsen M."/>
            <person name="Alvarado L."/>
            <person name="Berlin A."/>
            <person name="Chapman S.B."/>
            <person name="Chen Z."/>
            <person name="Freedman E."/>
            <person name="Gellesch M."/>
            <person name="Goldberg J."/>
            <person name="Griggs A."/>
            <person name="Gujja S."/>
            <person name="Heilman E.R."/>
            <person name="Heiman D."/>
            <person name="Hepburn T."/>
            <person name="Howarth C."/>
            <person name="Jen D."/>
            <person name="Larson L."/>
            <person name="Mehta T."/>
            <person name="Neiman D."/>
            <person name="Pearson M."/>
            <person name="Roberts A."/>
            <person name="Saif S."/>
            <person name="Shea T."/>
            <person name="Shenoy N."/>
            <person name="Sisk P."/>
            <person name="Stolte C."/>
            <person name="Sykes S."/>
            <person name="Walk T."/>
            <person name="White J."/>
            <person name="Yandava C."/>
            <person name="Haas B."/>
            <person name="Nusbaum C."/>
            <person name="Birren B."/>
        </authorList>
    </citation>
    <scope>NUCLEOTIDE SEQUENCE</scope>
    <source>
        <strain evidence="8">R3-111a-1</strain>
    </source>
</reference>
<keyword evidence="10" id="KW-1185">Reference proteome</keyword>